<keyword evidence="1" id="KW-0812">Transmembrane</keyword>
<dbReference type="PANTHER" id="PTHR36396">
    <property type="entry name" value="MALTASE-GLUCOAMYLASE, INTESTINAL PROTEIN"/>
    <property type="match status" value="1"/>
</dbReference>
<proteinExistence type="predicted"/>
<sequence length="167" mass="18097">MAEEVEPSPLTQSHTISPPHYVEVKCTSSGNSRRFAAGTDAGFAVSLINRKLKKTMMVVSHIEAVKDGEEPIAFGPNSVLINFGNGWMLQTVTDSGTKNGPGQFIAGDTSPLVSVVPGVERRVSKPISPLYFVKIVFAFIMIFVLGAIFTLFLDNLPELILFVKSII</sequence>
<accession>A0A6A4QF07</accession>
<dbReference type="EMBL" id="WOCE01000006">
    <property type="protein sequence ID" value="KAE9612537.1"/>
    <property type="molecule type" value="Genomic_DNA"/>
</dbReference>
<name>A0A6A4QF07_LUPAL</name>
<gene>
    <name evidence="2" type="ORF">Lalb_Chr06g0174141</name>
</gene>
<evidence type="ECO:0000256" key="1">
    <source>
        <dbReference type="SAM" id="Phobius"/>
    </source>
</evidence>
<evidence type="ECO:0000313" key="2">
    <source>
        <dbReference type="EMBL" id="KAE9612537.1"/>
    </source>
</evidence>
<reference evidence="3" key="1">
    <citation type="journal article" date="2020" name="Nat. Commun.">
        <title>Genome sequence of the cluster root forming white lupin.</title>
        <authorList>
            <person name="Hufnagel B."/>
            <person name="Marques A."/>
            <person name="Soriano A."/>
            <person name="Marques L."/>
            <person name="Divol F."/>
            <person name="Doumas P."/>
            <person name="Sallet E."/>
            <person name="Mancinotti D."/>
            <person name="Carrere S."/>
            <person name="Marande W."/>
            <person name="Arribat S."/>
            <person name="Keller J."/>
            <person name="Huneau C."/>
            <person name="Blein T."/>
            <person name="Aime D."/>
            <person name="Laguerre M."/>
            <person name="Taylor J."/>
            <person name="Schubert V."/>
            <person name="Nelson M."/>
            <person name="Geu-Flores F."/>
            <person name="Crespi M."/>
            <person name="Gallardo-Guerrero K."/>
            <person name="Delaux P.-M."/>
            <person name="Salse J."/>
            <person name="Berges H."/>
            <person name="Guyot R."/>
            <person name="Gouzy J."/>
            <person name="Peret B."/>
        </authorList>
    </citation>
    <scope>NUCLEOTIDE SEQUENCE [LARGE SCALE GENOMIC DNA]</scope>
    <source>
        <strain evidence="3">cv. Amiga</strain>
    </source>
</reference>
<dbReference type="AlphaFoldDB" id="A0A6A4QF07"/>
<protein>
    <submittedName>
        <fullName evidence="2">Uncharacterized protein</fullName>
    </submittedName>
</protein>
<dbReference type="Proteomes" id="UP000447434">
    <property type="component" value="Chromosome 6"/>
</dbReference>
<comment type="caution">
    <text evidence="2">The sequence shown here is derived from an EMBL/GenBank/DDBJ whole genome shotgun (WGS) entry which is preliminary data.</text>
</comment>
<keyword evidence="1" id="KW-0472">Membrane</keyword>
<keyword evidence="1" id="KW-1133">Transmembrane helix</keyword>
<dbReference type="PANTHER" id="PTHR36396:SF1">
    <property type="entry name" value="MALTASE-GLUCOAMYLASE, INTESTINAL PROTEIN"/>
    <property type="match status" value="1"/>
</dbReference>
<feature type="transmembrane region" description="Helical" evidence="1">
    <location>
        <begin position="131"/>
        <end position="153"/>
    </location>
</feature>
<evidence type="ECO:0000313" key="3">
    <source>
        <dbReference type="Proteomes" id="UP000447434"/>
    </source>
</evidence>
<keyword evidence="3" id="KW-1185">Reference proteome</keyword>
<dbReference type="OrthoDB" id="1932454at2759"/>
<organism evidence="2 3">
    <name type="scientific">Lupinus albus</name>
    <name type="common">White lupine</name>
    <name type="synonym">Lupinus termis</name>
    <dbReference type="NCBI Taxonomy" id="3870"/>
    <lineage>
        <taxon>Eukaryota</taxon>
        <taxon>Viridiplantae</taxon>
        <taxon>Streptophyta</taxon>
        <taxon>Embryophyta</taxon>
        <taxon>Tracheophyta</taxon>
        <taxon>Spermatophyta</taxon>
        <taxon>Magnoliopsida</taxon>
        <taxon>eudicotyledons</taxon>
        <taxon>Gunneridae</taxon>
        <taxon>Pentapetalae</taxon>
        <taxon>rosids</taxon>
        <taxon>fabids</taxon>
        <taxon>Fabales</taxon>
        <taxon>Fabaceae</taxon>
        <taxon>Papilionoideae</taxon>
        <taxon>50 kb inversion clade</taxon>
        <taxon>genistoids sensu lato</taxon>
        <taxon>core genistoids</taxon>
        <taxon>Genisteae</taxon>
        <taxon>Lupinus</taxon>
    </lineage>
</organism>